<keyword evidence="2" id="KW-0732">Signal</keyword>
<dbReference type="EMBL" id="BSOJ01000024">
    <property type="protein sequence ID" value="GLR27036.1"/>
    <property type="molecule type" value="Genomic_DNA"/>
</dbReference>
<feature type="signal peptide" evidence="2">
    <location>
        <begin position="1"/>
        <end position="23"/>
    </location>
</feature>
<dbReference type="InterPro" id="IPR036249">
    <property type="entry name" value="Thioredoxin-like_sf"/>
</dbReference>
<dbReference type="InterPro" id="IPR000866">
    <property type="entry name" value="AhpC/TSA"/>
</dbReference>
<evidence type="ECO:0000313" key="4">
    <source>
        <dbReference type="EMBL" id="GLR27036.1"/>
    </source>
</evidence>
<name>A0ABQ5YUA0_9BURK</name>
<evidence type="ECO:0000259" key="3">
    <source>
        <dbReference type="PROSITE" id="PS51352"/>
    </source>
</evidence>
<comment type="caution">
    <text evidence="4">The sequence shown here is derived from an EMBL/GenBank/DDBJ whole genome shotgun (WGS) entry which is preliminary data.</text>
</comment>
<feature type="chain" id="PRO_5045159406" evidence="2">
    <location>
        <begin position="24"/>
        <end position="172"/>
    </location>
</feature>
<dbReference type="Proteomes" id="UP001156664">
    <property type="component" value="Unassembled WGS sequence"/>
</dbReference>
<dbReference type="PROSITE" id="PS00194">
    <property type="entry name" value="THIOREDOXIN_1"/>
    <property type="match status" value="1"/>
</dbReference>
<dbReference type="InterPro" id="IPR017937">
    <property type="entry name" value="Thioredoxin_CS"/>
</dbReference>
<evidence type="ECO:0000256" key="2">
    <source>
        <dbReference type="SAM" id="SignalP"/>
    </source>
</evidence>
<proteinExistence type="predicted"/>
<evidence type="ECO:0000256" key="1">
    <source>
        <dbReference type="ARBA" id="ARBA00023284"/>
    </source>
</evidence>
<dbReference type="Gene3D" id="3.40.30.10">
    <property type="entry name" value="Glutaredoxin"/>
    <property type="match status" value="1"/>
</dbReference>
<dbReference type="RefSeq" id="WP_284281745.1">
    <property type="nucleotide sequence ID" value="NZ_BSOJ01000024.1"/>
</dbReference>
<dbReference type="CDD" id="cd02966">
    <property type="entry name" value="TlpA_like_family"/>
    <property type="match status" value="1"/>
</dbReference>
<dbReference type="InterPro" id="IPR050553">
    <property type="entry name" value="Thioredoxin_ResA/DsbE_sf"/>
</dbReference>
<organism evidence="4 5">
    <name type="scientific">Limnobacter litoralis</name>
    <dbReference type="NCBI Taxonomy" id="481366"/>
    <lineage>
        <taxon>Bacteria</taxon>
        <taxon>Pseudomonadati</taxon>
        <taxon>Pseudomonadota</taxon>
        <taxon>Betaproteobacteria</taxon>
        <taxon>Burkholderiales</taxon>
        <taxon>Burkholderiaceae</taxon>
        <taxon>Limnobacter</taxon>
    </lineage>
</organism>
<dbReference type="PANTHER" id="PTHR42852:SF17">
    <property type="entry name" value="THIOREDOXIN-LIKE PROTEIN HI_1115"/>
    <property type="match status" value="1"/>
</dbReference>
<keyword evidence="1" id="KW-0676">Redox-active center</keyword>
<keyword evidence="5" id="KW-1185">Reference proteome</keyword>
<dbReference type="PANTHER" id="PTHR42852">
    <property type="entry name" value="THIOL:DISULFIDE INTERCHANGE PROTEIN DSBE"/>
    <property type="match status" value="1"/>
</dbReference>
<reference evidence="5" key="1">
    <citation type="journal article" date="2019" name="Int. J. Syst. Evol. Microbiol.">
        <title>The Global Catalogue of Microorganisms (GCM) 10K type strain sequencing project: providing services to taxonomists for standard genome sequencing and annotation.</title>
        <authorList>
            <consortium name="The Broad Institute Genomics Platform"/>
            <consortium name="The Broad Institute Genome Sequencing Center for Infectious Disease"/>
            <person name="Wu L."/>
            <person name="Ma J."/>
        </authorList>
    </citation>
    <scope>NUCLEOTIDE SEQUENCE [LARGE SCALE GENOMIC DNA]</scope>
    <source>
        <strain evidence="5">NBRC 105857</strain>
    </source>
</reference>
<sequence>MKNYRCILAGLALLFAFATQVQAAPVLDQPAPAFTARLLNGQTISSAQLQNKVVILNIWASWCGPCRAEMPVIDAFYKAHRQEGVEVVAISMDDRKDLAEVQKIAGQFSFPIAWKIGSNIDGYGKIWRIPLTFIIDRQGILRRNGFEGSPTVTMDELNRVVLPLLQQKDLKS</sequence>
<protein>
    <submittedName>
        <fullName evidence="4">Alkyl hydroperoxide reductase</fullName>
    </submittedName>
</protein>
<feature type="domain" description="Thioredoxin" evidence="3">
    <location>
        <begin position="25"/>
        <end position="166"/>
    </location>
</feature>
<gene>
    <name evidence="4" type="ORF">GCM10007875_21270</name>
</gene>
<dbReference type="Pfam" id="PF00578">
    <property type="entry name" value="AhpC-TSA"/>
    <property type="match status" value="1"/>
</dbReference>
<dbReference type="PROSITE" id="PS51352">
    <property type="entry name" value="THIOREDOXIN_2"/>
    <property type="match status" value="1"/>
</dbReference>
<evidence type="ECO:0000313" key="5">
    <source>
        <dbReference type="Proteomes" id="UP001156664"/>
    </source>
</evidence>
<accession>A0ABQ5YUA0</accession>
<dbReference type="InterPro" id="IPR013766">
    <property type="entry name" value="Thioredoxin_domain"/>
</dbReference>
<dbReference type="SUPFAM" id="SSF52833">
    <property type="entry name" value="Thioredoxin-like"/>
    <property type="match status" value="1"/>
</dbReference>